<protein>
    <submittedName>
        <fullName evidence="2">Uncharacterized protein</fullName>
    </submittedName>
</protein>
<reference evidence="2 3" key="1">
    <citation type="submission" date="2018-08" db="EMBL/GenBank/DDBJ databases">
        <title>Erythrobacter zhengii sp.nov., a bacterium isolated from deep-sea sediment.</title>
        <authorList>
            <person name="Fang C."/>
            <person name="Wu Y.-H."/>
            <person name="Sun C."/>
            <person name="Wang H."/>
            <person name="Cheng H."/>
            <person name="Meng F.-X."/>
            <person name="Wang C.-S."/>
            <person name="Xu X.-W."/>
        </authorList>
    </citation>
    <scope>NUCLEOTIDE SEQUENCE [LARGE SCALE GENOMIC DNA]</scope>
    <source>
        <strain evidence="2 3">V18</strain>
    </source>
</reference>
<comment type="caution">
    <text evidence="2">The sequence shown here is derived from an EMBL/GenBank/DDBJ whole genome shotgun (WGS) entry which is preliminary data.</text>
</comment>
<evidence type="ECO:0000313" key="3">
    <source>
        <dbReference type="Proteomes" id="UP000286576"/>
    </source>
</evidence>
<dbReference type="Proteomes" id="UP000286576">
    <property type="component" value="Unassembled WGS sequence"/>
</dbReference>
<organism evidence="2 3">
    <name type="scientific">Aurantiacibacter zhengii</name>
    <dbReference type="NCBI Taxonomy" id="2307003"/>
    <lineage>
        <taxon>Bacteria</taxon>
        <taxon>Pseudomonadati</taxon>
        <taxon>Pseudomonadota</taxon>
        <taxon>Alphaproteobacteria</taxon>
        <taxon>Sphingomonadales</taxon>
        <taxon>Erythrobacteraceae</taxon>
        <taxon>Aurantiacibacter</taxon>
    </lineage>
</organism>
<dbReference type="RefSeq" id="WP_119584017.1">
    <property type="nucleotide sequence ID" value="NZ_CAWODQ010000001.1"/>
</dbReference>
<accession>A0A418NVV2</accession>
<feature type="signal peptide" evidence="1">
    <location>
        <begin position="1"/>
        <end position="20"/>
    </location>
</feature>
<keyword evidence="3" id="KW-1185">Reference proteome</keyword>
<gene>
    <name evidence="2" type="ORF">D2V07_00210</name>
</gene>
<dbReference type="EMBL" id="QXFL01000001">
    <property type="protein sequence ID" value="RIV88740.1"/>
    <property type="molecule type" value="Genomic_DNA"/>
</dbReference>
<evidence type="ECO:0000313" key="2">
    <source>
        <dbReference type="EMBL" id="RIV88740.1"/>
    </source>
</evidence>
<dbReference type="AlphaFoldDB" id="A0A418NVV2"/>
<proteinExistence type="predicted"/>
<evidence type="ECO:0000256" key="1">
    <source>
        <dbReference type="SAM" id="SignalP"/>
    </source>
</evidence>
<dbReference type="Pfam" id="PF09826">
    <property type="entry name" value="Beta_propel"/>
    <property type="match status" value="1"/>
</dbReference>
<keyword evidence="1" id="KW-0732">Signal</keyword>
<sequence>MRLAMGLLLAALALPATVQAQGTWDHPRVEDLAWPDLQRFEDERAYREWVRDVRRMRRRLADDQRAALPPEIVVAQAQVEVEAEPCNPLFAECEDEGGVVVVTGSRVASSPQSSPMAVTSITNNQTATVDEGDIVKLIGDYLLVLQDGRIFAANYHTMQLTDRIDVYRRGEDGDPIGADWYDEMLVQGDNILVTAYSYYDEASELSVFRLDRATGKIERRGVFLISSEDYYDVDNYATRVAGDKLVIYTPFEPEDLVNRRNRPVVRRWVPEEEFEDTARGSPILEARDIYRPVFGSYEPMVHTISICDLGKLDEENLDCVSTGFIAGAVAEMFVSPDNIFLATSAATYDDLDPYDVCRARRAGVPSVDGSPPGAVFRISLRRSADVDLLPVRGMVFDQFSMDQQGSRFRMLESWPDFECGEGSRDYDAFHANPELIDSSIATFSERYRSAPDRRFVSLPSPGEGEFENRFVGDWLLYGVRSNYGRPPYDAKELAAASQGGVFAVPLGEPSATTRIPLGHEITRIEALAGDAVLTGYRDQEGLYLSYLDLEEAARVKGQAFLEGRYESESRSHAFNSTIYPEMDGLMGIPTVRREEDSGKLPWRSDDSGISFLRFTAEGDLADLSDIKPASGSDTVAQGYECEVSCIDWYGNARPIFLGRGVYALMGTELVEGRALDDRIEVLRRLDLTGRVSP</sequence>
<name>A0A418NVV2_9SPHN</name>
<dbReference type="InterPro" id="IPR019198">
    <property type="entry name" value="Beta_propeller_containing"/>
</dbReference>
<feature type="chain" id="PRO_5019296395" evidence="1">
    <location>
        <begin position="21"/>
        <end position="693"/>
    </location>
</feature>
<dbReference type="OrthoDB" id="7439267at2"/>